<dbReference type="PANTHER" id="PTHR42940:SF8">
    <property type="entry name" value="VACUOLAR PROTEIN SORTING-ASSOCIATED PROTEIN 11"/>
    <property type="match status" value="1"/>
</dbReference>
<dbReference type="KEGG" id="aqu:100639365"/>
<dbReference type="Pfam" id="PF08240">
    <property type="entry name" value="ADH_N"/>
    <property type="match status" value="1"/>
</dbReference>
<dbReference type="InterPro" id="IPR020843">
    <property type="entry name" value="ER"/>
</dbReference>
<reference evidence="9" key="1">
    <citation type="journal article" date="2010" name="Nature">
        <title>The Amphimedon queenslandica genome and the evolution of animal complexity.</title>
        <authorList>
            <person name="Srivastava M."/>
            <person name="Simakov O."/>
            <person name="Chapman J."/>
            <person name="Fahey B."/>
            <person name="Gauthier M.E."/>
            <person name="Mitros T."/>
            <person name="Richards G.S."/>
            <person name="Conaco C."/>
            <person name="Dacre M."/>
            <person name="Hellsten U."/>
            <person name="Larroux C."/>
            <person name="Putnam N.H."/>
            <person name="Stanke M."/>
            <person name="Adamska M."/>
            <person name="Darling A."/>
            <person name="Degnan S.M."/>
            <person name="Oakley T.H."/>
            <person name="Plachetzki D.C."/>
            <person name="Zhai Y."/>
            <person name="Adamski M."/>
            <person name="Calcino A."/>
            <person name="Cummins S.F."/>
            <person name="Goodstein D.M."/>
            <person name="Harris C."/>
            <person name="Jackson D.J."/>
            <person name="Leys S.P."/>
            <person name="Shu S."/>
            <person name="Woodcroft B.J."/>
            <person name="Vervoort M."/>
            <person name="Kosik K.S."/>
            <person name="Manning G."/>
            <person name="Degnan B.M."/>
            <person name="Rokhsar D.S."/>
        </authorList>
    </citation>
    <scope>NUCLEOTIDE SEQUENCE [LARGE SCALE GENOMIC DNA]</scope>
</reference>
<evidence type="ECO:0000256" key="1">
    <source>
        <dbReference type="ARBA" id="ARBA00001947"/>
    </source>
</evidence>
<dbReference type="Gene3D" id="3.40.50.720">
    <property type="entry name" value="NAD(P)-binding Rossmann-like Domain"/>
    <property type="match status" value="1"/>
</dbReference>
<dbReference type="OMA" id="CERGHHS"/>
<comment type="similarity">
    <text evidence="2 6">Belongs to the zinc-containing alcohol dehydrogenase family.</text>
</comment>
<evidence type="ECO:0000256" key="5">
    <source>
        <dbReference type="ARBA" id="ARBA00023002"/>
    </source>
</evidence>
<evidence type="ECO:0000256" key="3">
    <source>
        <dbReference type="ARBA" id="ARBA00022723"/>
    </source>
</evidence>
<dbReference type="PANTHER" id="PTHR42940">
    <property type="entry name" value="ALCOHOL DEHYDROGENASE 1-RELATED"/>
    <property type="match status" value="1"/>
</dbReference>
<dbReference type="InterPro" id="IPR002328">
    <property type="entry name" value="ADH_Zn_CS"/>
</dbReference>
<keyword evidence="9" id="KW-1185">Reference proteome</keyword>
<gene>
    <name evidence="8" type="primary">100639365</name>
</gene>
<dbReference type="Pfam" id="PF00107">
    <property type="entry name" value="ADH_zinc_N"/>
    <property type="match status" value="1"/>
</dbReference>
<dbReference type="SMART" id="SM00829">
    <property type="entry name" value="PKS_ER"/>
    <property type="match status" value="1"/>
</dbReference>
<dbReference type="PROSITE" id="PS00059">
    <property type="entry name" value="ADH_ZINC"/>
    <property type="match status" value="1"/>
</dbReference>
<keyword evidence="5" id="KW-0560">Oxidoreductase</keyword>
<accession>A0A1X7UKP6</accession>
<sequence>MAMFKQYIIVSPGQDIQCKEETLSKAIADLPPKGVLIKVHSSGVCHTDLHQWLEGGFRLSDSEYLLFASREGMGYPKVPGHEISGTVYKFGPDVREDESSLSKGDSVIVYPWIACGDCRYCERGNNDHCTGGKSQEIGMNINGGYSEFVIVPHYRYAVPLPSAISIDMGSVLGCSSLTVYNAVKTGLAELPEAGDWRSDDQFHVAVVGLGGLGSWAVSFIPLLFKPAIKPNVAITGIDINESKLSTFVDEGLIQNSFHLSTLKPPQEQASMCRDKISTKGYQIIFDFVNNPLTFDVSIRLLGNHGVLVSVGLFGGTGNVQLPLLSLGRKKIIGIHTGSYNLFKEMLEFLASNIDNIKTPTLSVYPLADCMKALRDVKEGKISGRAILKVNNET</sequence>
<dbReference type="InterPro" id="IPR013149">
    <property type="entry name" value="ADH-like_C"/>
</dbReference>
<dbReference type="GO" id="GO:0008270">
    <property type="term" value="F:zinc ion binding"/>
    <property type="evidence" value="ECO:0007669"/>
    <property type="project" value="InterPro"/>
</dbReference>
<dbReference type="STRING" id="400682.A0A1X7UKP6"/>
<keyword evidence="4 6" id="KW-0862">Zinc</keyword>
<keyword evidence="3 6" id="KW-0479">Metal-binding</keyword>
<name>A0A1X7UKP6_AMPQE</name>
<evidence type="ECO:0000256" key="2">
    <source>
        <dbReference type="ARBA" id="ARBA00008072"/>
    </source>
</evidence>
<evidence type="ECO:0000256" key="6">
    <source>
        <dbReference type="RuleBase" id="RU361277"/>
    </source>
</evidence>
<dbReference type="EnsemblMetazoa" id="Aqu2.1.28012_001">
    <property type="protein sequence ID" value="Aqu2.1.28012_001"/>
    <property type="gene ID" value="Aqu2.1.28012"/>
</dbReference>
<dbReference type="OrthoDB" id="1879366at2759"/>
<evidence type="ECO:0000313" key="9">
    <source>
        <dbReference type="Proteomes" id="UP000007879"/>
    </source>
</evidence>
<dbReference type="SUPFAM" id="SSF51735">
    <property type="entry name" value="NAD(P)-binding Rossmann-fold domains"/>
    <property type="match status" value="1"/>
</dbReference>
<dbReference type="Proteomes" id="UP000007879">
    <property type="component" value="Unassembled WGS sequence"/>
</dbReference>
<dbReference type="InterPro" id="IPR011032">
    <property type="entry name" value="GroES-like_sf"/>
</dbReference>
<dbReference type="Gene3D" id="3.90.180.10">
    <property type="entry name" value="Medium-chain alcohol dehydrogenases, catalytic domain"/>
    <property type="match status" value="1"/>
</dbReference>
<dbReference type="InParanoid" id="A0A1X7UKP6"/>
<reference evidence="8" key="2">
    <citation type="submission" date="2017-05" db="UniProtKB">
        <authorList>
            <consortium name="EnsemblMetazoa"/>
        </authorList>
    </citation>
    <scope>IDENTIFICATION</scope>
</reference>
<feature type="domain" description="Enoyl reductase (ER)" evidence="7">
    <location>
        <begin position="13"/>
        <end position="387"/>
    </location>
</feature>
<comment type="cofactor">
    <cofactor evidence="1 6">
        <name>Zn(2+)</name>
        <dbReference type="ChEBI" id="CHEBI:29105"/>
    </cofactor>
</comment>
<dbReference type="InterPro" id="IPR013154">
    <property type="entry name" value="ADH-like_N"/>
</dbReference>
<dbReference type="eggNOG" id="KOG0022">
    <property type="taxonomic scope" value="Eukaryota"/>
</dbReference>
<proteinExistence type="inferred from homology"/>
<dbReference type="GO" id="GO:0005737">
    <property type="term" value="C:cytoplasm"/>
    <property type="evidence" value="ECO:0007669"/>
    <property type="project" value="TreeGrafter"/>
</dbReference>
<protein>
    <recommendedName>
        <fullName evidence="7">Enoyl reductase (ER) domain-containing protein</fullName>
    </recommendedName>
</protein>
<evidence type="ECO:0000313" key="8">
    <source>
        <dbReference type="EnsemblMetazoa" id="Aqu2.1.28012_001"/>
    </source>
</evidence>
<organism evidence="8">
    <name type="scientific">Amphimedon queenslandica</name>
    <name type="common">Sponge</name>
    <dbReference type="NCBI Taxonomy" id="400682"/>
    <lineage>
        <taxon>Eukaryota</taxon>
        <taxon>Metazoa</taxon>
        <taxon>Porifera</taxon>
        <taxon>Demospongiae</taxon>
        <taxon>Heteroscleromorpha</taxon>
        <taxon>Haplosclerida</taxon>
        <taxon>Niphatidae</taxon>
        <taxon>Amphimedon</taxon>
    </lineage>
</organism>
<dbReference type="AlphaFoldDB" id="A0A1X7UKP6"/>
<evidence type="ECO:0000259" key="7">
    <source>
        <dbReference type="SMART" id="SM00829"/>
    </source>
</evidence>
<dbReference type="SUPFAM" id="SSF50129">
    <property type="entry name" value="GroES-like"/>
    <property type="match status" value="1"/>
</dbReference>
<evidence type="ECO:0000256" key="4">
    <source>
        <dbReference type="ARBA" id="ARBA00022833"/>
    </source>
</evidence>
<dbReference type="GO" id="GO:0004022">
    <property type="term" value="F:alcohol dehydrogenase (NAD+) activity"/>
    <property type="evidence" value="ECO:0007669"/>
    <property type="project" value="TreeGrafter"/>
</dbReference>
<dbReference type="InterPro" id="IPR036291">
    <property type="entry name" value="NAD(P)-bd_dom_sf"/>
</dbReference>
<dbReference type="EnsemblMetazoa" id="XM_003387636.2">
    <property type="protein sequence ID" value="XP_003387684.1"/>
    <property type="gene ID" value="LOC100639365"/>
</dbReference>